<dbReference type="Gene3D" id="3.40.50.1820">
    <property type="entry name" value="alpha/beta hydrolase"/>
    <property type="match status" value="1"/>
</dbReference>
<evidence type="ECO:0000259" key="1">
    <source>
        <dbReference type="Pfam" id="PF12697"/>
    </source>
</evidence>
<keyword evidence="3" id="KW-1185">Reference proteome</keyword>
<feature type="domain" description="AB hydrolase-1" evidence="1">
    <location>
        <begin position="31"/>
        <end position="265"/>
    </location>
</feature>
<dbReference type="SUPFAM" id="SSF53474">
    <property type="entry name" value="alpha/beta-Hydrolases"/>
    <property type="match status" value="1"/>
</dbReference>
<dbReference type="EMBL" id="BSFQ01000014">
    <property type="protein sequence ID" value="GLL12477.1"/>
    <property type="molecule type" value="Genomic_DNA"/>
</dbReference>
<evidence type="ECO:0000313" key="3">
    <source>
        <dbReference type="Proteomes" id="UP001143463"/>
    </source>
</evidence>
<gene>
    <name evidence="2" type="ORF">GCM10017577_36180</name>
</gene>
<dbReference type="PANTHER" id="PTHR46438">
    <property type="entry name" value="ALPHA/BETA-HYDROLASES SUPERFAMILY PROTEIN"/>
    <property type="match status" value="1"/>
</dbReference>
<sequence length="280" mass="28832">MTAVLGPATATAADGVPIAYRRRPGPGTVPLVLVHGTSAHAGWWEHLLPALPERFAVVSMDLAGHGDSGRRAVYDLDSWSGDVLAVVREAFGGPAVLVGHSVGGLVVAGAAVLDPAASAGTVLVDSIVVDGSPAEAPEWRPPRATRIFADLDEVAARFRLTPPQPEADPGVLRAIAEGSVRPVPGGYAWKVDPLIFGAVGRPGMCTRLPDLPGPVAVVRGELSVLVPPSAGADLAALTGRPVPQFDVPGAHHHLMIDHPVELAAALREALAVVAPDRPRS</sequence>
<organism evidence="2 3">
    <name type="scientific">Pseudonocardia halophobica</name>
    <dbReference type="NCBI Taxonomy" id="29401"/>
    <lineage>
        <taxon>Bacteria</taxon>
        <taxon>Bacillati</taxon>
        <taxon>Actinomycetota</taxon>
        <taxon>Actinomycetes</taxon>
        <taxon>Pseudonocardiales</taxon>
        <taxon>Pseudonocardiaceae</taxon>
        <taxon>Pseudonocardia</taxon>
    </lineage>
</organism>
<dbReference type="Proteomes" id="UP001143463">
    <property type="component" value="Unassembled WGS sequence"/>
</dbReference>
<dbReference type="InterPro" id="IPR000073">
    <property type="entry name" value="AB_hydrolase_1"/>
</dbReference>
<dbReference type="PANTHER" id="PTHR46438:SF11">
    <property type="entry name" value="LIPASE-RELATED"/>
    <property type="match status" value="1"/>
</dbReference>
<keyword evidence="2" id="KW-0378">Hydrolase</keyword>
<name>A0A9W6NXG7_9PSEU</name>
<reference evidence="2" key="1">
    <citation type="journal article" date="2014" name="Int. J. Syst. Evol. Microbiol.">
        <title>Complete genome sequence of Corynebacterium casei LMG S-19264T (=DSM 44701T), isolated from a smear-ripened cheese.</title>
        <authorList>
            <consortium name="US DOE Joint Genome Institute (JGI-PGF)"/>
            <person name="Walter F."/>
            <person name="Albersmeier A."/>
            <person name="Kalinowski J."/>
            <person name="Ruckert C."/>
        </authorList>
    </citation>
    <scope>NUCLEOTIDE SEQUENCE</scope>
    <source>
        <strain evidence="2">VKM Ac-1069</strain>
    </source>
</reference>
<protein>
    <submittedName>
        <fullName evidence="2">Alpha/beta hydrolase</fullName>
    </submittedName>
</protein>
<accession>A0A9W6NXG7</accession>
<dbReference type="RefSeq" id="WP_051737714.1">
    <property type="nucleotide sequence ID" value="NZ_BAAAUZ010000029.1"/>
</dbReference>
<dbReference type="GO" id="GO:0016787">
    <property type="term" value="F:hydrolase activity"/>
    <property type="evidence" value="ECO:0007669"/>
    <property type="project" value="UniProtKB-KW"/>
</dbReference>
<comment type="caution">
    <text evidence="2">The sequence shown here is derived from an EMBL/GenBank/DDBJ whole genome shotgun (WGS) entry which is preliminary data.</text>
</comment>
<reference evidence="2" key="2">
    <citation type="submission" date="2023-01" db="EMBL/GenBank/DDBJ databases">
        <authorList>
            <person name="Sun Q."/>
            <person name="Evtushenko L."/>
        </authorList>
    </citation>
    <scope>NUCLEOTIDE SEQUENCE</scope>
    <source>
        <strain evidence="2">VKM Ac-1069</strain>
    </source>
</reference>
<dbReference type="AlphaFoldDB" id="A0A9W6NXG7"/>
<dbReference type="InterPro" id="IPR029058">
    <property type="entry name" value="AB_hydrolase_fold"/>
</dbReference>
<proteinExistence type="predicted"/>
<dbReference type="Pfam" id="PF12697">
    <property type="entry name" value="Abhydrolase_6"/>
    <property type="match status" value="1"/>
</dbReference>
<evidence type="ECO:0000313" key="2">
    <source>
        <dbReference type="EMBL" id="GLL12477.1"/>
    </source>
</evidence>